<dbReference type="Proteomes" id="UP000292958">
    <property type="component" value="Unassembled WGS sequence"/>
</dbReference>
<dbReference type="AlphaFoldDB" id="A0A4Q7XYP4"/>
<organism evidence="1 2">
    <name type="scientific">Edaphobacter modestus</name>
    <dbReference type="NCBI Taxonomy" id="388466"/>
    <lineage>
        <taxon>Bacteria</taxon>
        <taxon>Pseudomonadati</taxon>
        <taxon>Acidobacteriota</taxon>
        <taxon>Terriglobia</taxon>
        <taxon>Terriglobales</taxon>
        <taxon>Acidobacteriaceae</taxon>
        <taxon>Edaphobacter</taxon>
    </lineage>
</organism>
<proteinExistence type="predicted"/>
<gene>
    <name evidence="1" type="ORF">BDD14_6462</name>
</gene>
<evidence type="ECO:0000313" key="1">
    <source>
        <dbReference type="EMBL" id="RZU28881.1"/>
    </source>
</evidence>
<keyword evidence="2" id="KW-1185">Reference proteome</keyword>
<protein>
    <submittedName>
        <fullName evidence="1">Uncharacterized protein</fullName>
    </submittedName>
</protein>
<reference evidence="1 2" key="1">
    <citation type="submission" date="2019-02" db="EMBL/GenBank/DDBJ databases">
        <title>Genomic Encyclopedia of Archaeal and Bacterial Type Strains, Phase II (KMG-II): from individual species to whole genera.</title>
        <authorList>
            <person name="Goeker M."/>
        </authorList>
    </citation>
    <scope>NUCLEOTIDE SEQUENCE [LARGE SCALE GENOMIC DNA]</scope>
    <source>
        <strain evidence="1 2">DSM 18101</strain>
    </source>
</reference>
<dbReference type="EMBL" id="SHKW01000008">
    <property type="protein sequence ID" value="RZU28881.1"/>
    <property type="molecule type" value="Genomic_DNA"/>
</dbReference>
<comment type="caution">
    <text evidence="1">The sequence shown here is derived from an EMBL/GenBank/DDBJ whole genome shotgun (WGS) entry which is preliminary data.</text>
</comment>
<accession>A0A4Q7XYP4</accession>
<evidence type="ECO:0000313" key="2">
    <source>
        <dbReference type="Proteomes" id="UP000292958"/>
    </source>
</evidence>
<name>A0A4Q7XYP4_9BACT</name>
<sequence length="103" mass="11131">MPRVVELAPSGADGLAIRFPDDKEGCEAKFDGKDYPVTGPVVQPAMTLAIEKTSLRSFDVTGKQHSKSIFKIAFTVSDDGKTLMQTGSMIGTSEKFAAVYDRQ</sequence>